<organism evidence="6 7">
    <name type="scientific">Pontibacter actiniarum</name>
    <dbReference type="NCBI Taxonomy" id="323450"/>
    <lineage>
        <taxon>Bacteria</taxon>
        <taxon>Pseudomonadati</taxon>
        <taxon>Bacteroidota</taxon>
        <taxon>Cytophagia</taxon>
        <taxon>Cytophagales</taxon>
        <taxon>Hymenobacteraceae</taxon>
        <taxon>Pontibacter</taxon>
    </lineage>
</organism>
<dbReference type="Gene3D" id="3.40.50.620">
    <property type="entry name" value="HUPs"/>
    <property type="match status" value="1"/>
</dbReference>
<keyword evidence="1" id="KW-0808">Transferase</keyword>
<dbReference type="EMBL" id="CP021235">
    <property type="protein sequence ID" value="ARS37800.1"/>
    <property type="molecule type" value="Genomic_DNA"/>
</dbReference>
<proteinExistence type="predicted"/>
<evidence type="ECO:0000259" key="4">
    <source>
        <dbReference type="Pfam" id="PF00582"/>
    </source>
</evidence>
<evidence type="ECO:0000313" key="7">
    <source>
        <dbReference type="Proteomes" id="UP000266292"/>
    </source>
</evidence>
<dbReference type="InterPro" id="IPR052023">
    <property type="entry name" value="Histidine_kinase_KdpD"/>
</dbReference>
<keyword evidence="3" id="KW-0902">Two-component regulatory system</keyword>
<dbReference type="SUPFAM" id="SSF52402">
    <property type="entry name" value="Adenine nucleotide alpha hydrolases-like"/>
    <property type="match status" value="1"/>
</dbReference>
<dbReference type="Pfam" id="PF02702">
    <property type="entry name" value="KdpD"/>
    <property type="match status" value="1"/>
</dbReference>
<dbReference type="PANTHER" id="PTHR45569">
    <property type="entry name" value="SENSOR PROTEIN KDPD"/>
    <property type="match status" value="1"/>
</dbReference>
<feature type="domain" description="UspA" evidence="4">
    <location>
        <begin position="251"/>
        <end position="367"/>
    </location>
</feature>
<dbReference type="SUPFAM" id="SSF52540">
    <property type="entry name" value="P-loop containing nucleoside triphosphate hydrolases"/>
    <property type="match status" value="1"/>
</dbReference>
<reference evidence="7" key="1">
    <citation type="submission" date="2017-05" db="EMBL/GenBank/DDBJ databases">
        <authorList>
            <person name="Ray J."/>
            <person name="Price M."/>
            <person name="Deutschbauer A."/>
        </authorList>
    </citation>
    <scope>NUCLEOTIDE SEQUENCE [LARGE SCALE GENOMIC DNA]</scope>
    <source>
        <strain evidence="7">DSM 19842</strain>
    </source>
</reference>
<dbReference type="FunFam" id="3.40.50.300:FF:000483">
    <property type="entry name" value="Sensor histidine kinase KdpD"/>
    <property type="match status" value="1"/>
</dbReference>
<protein>
    <submittedName>
        <fullName evidence="6">Histidine kinase</fullName>
    </submittedName>
</protein>
<evidence type="ECO:0000256" key="3">
    <source>
        <dbReference type="ARBA" id="ARBA00023012"/>
    </source>
</evidence>
<dbReference type="GO" id="GO:0005737">
    <property type="term" value="C:cytoplasm"/>
    <property type="evidence" value="ECO:0007669"/>
    <property type="project" value="UniProtKB-ARBA"/>
</dbReference>
<dbReference type="AlphaFoldDB" id="A0A1X9YXV5"/>
<dbReference type="InterPro" id="IPR003852">
    <property type="entry name" value="Sig_transdc_His_kinase_KdpD_N"/>
</dbReference>
<feature type="domain" description="Signal transduction histidine kinase osmosensitive K+ channel sensor N-terminal" evidence="5">
    <location>
        <begin position="24"/>
        <end position="232"/>
    </location>
</feature>
<name>A0A1X9YXV5_9BACT</name>
<evidence type="ECO:0000256" key="2">
    <source>
        <dbReference type="ARBA" id="ARBA00022777"/>
    </source>
</evidence>
<dbReference type="Proteomes" id="UP000266292">
    <property type="component" value="Chromosome"/>
</dbReference>
<dbReference type="PANTHER" id="PTHR45569:SF1">
    <property type="entry name" value="SENSOR PROTEIN KDPD"/>
    <property type="match status" value="1"/>
</dbReference>
<dbReference type="KEGG" id="pact:CA264_09475"/>
<keyword evidence="2 6" id="KW-0418">Kinase</keyword>
<dbReference type="InterPro" id="IPR014729">
    <property type="entry name" value="Rossmann-like_a/b/a_fold"/>
</dbReference>
<gene>
    <name evidence="6" type="ORF">CA264_09475</name>
</gene>
<evidence type="ECO:0000256" key="1">
    <source>
        <dbReference type="ARBA" id="ARBA00022679"/>
    </source>
</evidence>
<evidence type="ECO:0000259" key="5">
    <source>
        <dbReference type="Pfam" id="PF02702"/>
    </source>
</evidence>
<dbReference type="Pfam" id="PF00582">
    <property type="entry name" value="Usp"/>
    <property type="match status" value="1"/>
</dbReference>
<dbReference type="Gene3D" id="3.40.50.300">
    <property type="entry name" value="P-loop containing nucleotide triphosphate hydrolases"/>
    <property type="match status" value="1"/>
</dbReference>
<dbReference type="OrthoDB" id="9806130at2"/>
<dbReference type="InterPro" id="IPR006016">
    <property type="entry name" value="UspA"/>
</dbReference>
<sequence length="382" mass="43364">MNSKEEEDNSKSADRFLRLLQESKKGRFKLYIGLAAGVGKTYRMLQEARELQAHGVDVLIGYVETHGRAGTEAQLEGLPVMKRKSIFYKGRMLEELDLQAVLQRRPEVVIVDELAHTNVPGSVNEKRWQDVEQLIQAGISVISAVNIQHIESLNYQIEKITGVEVSERVPDKVVKAADDIVNIDLTIEELLDRLKEGKIYDKVKVEAALKNFFQKENLLQLRELALREVSNHLMQRIDLEVAMASRKNLDKLVACINTNEKAAKEIIRKASRMADRFRAKWYVVYVQTEQENTDTVGLAKQRHLINNLQLATQLGGQIIRLKGRHVAQEILQVAQDKQATLLICGVTGRKSFSDWFKISQTRRIIRAVSDAGIDLDIFLVSV</sequence>
<evidence type="ECO:0000313" key="6">
    <source>
        <dbReference type="EMBL" id="ARS37800.1"/>
    </source>
</evidence>
<keyword evidence="7" id="KW-1185">Reference proteome</keyword>
<dbReference type="RefSeq" id="WP_036776380.1">
    <property type="nucleotide sequence ID" value="NZ_CP021235.1"/>
</dbReference>
<dbReference type="GO" id="GO:0005886">
    <property type="term" value="C:plasma membrane"/>
    <property type="evidence" value="ECO:0007669"/>
    <property type="project" value="TreeGrafter"/>
</dbReference>
<dbReference type="InterPro" id="IPR027417">
    <property type="entry name" value="P-loop_NTPase"/>
</dbReference>
<dbReference type="GO" id="GO:0000155">
    <property type="term" value="F:phosphorelay sensor kinase activity"/>
    <property type="evidence" value="ECO:0007669"/>
    <property type="project" value="InterPro"/>
</dbReference>
<accession>A0A1X9YXV5</accession>
<dbReference type="STRING" id="709015.GCA_000472485_01909"/>